<dbReference type="Proteomes" id="UP001359886">
    <property type="component" value="Unassembled WGS sequence"/>
</dbReference>
<comment type="catalytic activity">
    <reaction evidence="1">
        <text>3-deoxy-alpha-D-manno-2-octulosonate-8-phosphate + H2O = 3-deoxy-alpha-D-manno-oct-2-ulosonate + phosphate</text>
        <dbReference type="Rhea" id="RHEA:11500"/>
        <dbReference type="ChEBI" id="CHEBI:15377"/>
        <dbReference type="ChEBI" id="CHEBI:43474"/>
        <dbReference type="ChEBI" id="CHEBI:85985"/>
        <dbReference type="ChEBI" id="CHEBI:85986"/>
        <dbReference type="EC" id="3.1.3.45"/>
    </reaction>
</comment>
<evidence type="ECO:0000256" key="2">
    <source>
        <dbReference type="ARBA" id="ARBA00001862"/>
    </source>
</evidence>
<evidence type="ECO:0000256" key="7">
    <source>
        <dbReference type="ARBA" id="ARBA00011881"/>
    </source>
</evidence>
<evidence type="ECO:0000256" key="8">
    <source>
        <dbReference type="ARBA" id="ARBA00012491"/>
    </source>
</evidence>
<dbReference type="EMBL" id="JAZHOG010000007">
    <property type="protein sequence ID" value="MEJ8568198.1"/>
    <property type="molecule type" value="Genomic_DNA"/>
</dbReference>
<dbReference type="CDD" id="cd02513">
    <property type="entry name" value="CMP-NeuAc_Synthase"/>
    <property type="match status" value="1"/>
</dbReference>
<dbReference type="RefSeq" id="WP_354695521.1">
    <property type="nucleotide sequence ID" value="NZ_JAZHOG010000007.1"/>
</dbReference>
<comment type="catalytic activity">
    <reaction evidence="2">
        <text>an N-acylneuraminate + CTP = a CMP-N-acyl-beta-neuraminate + diphosphate</text>
        <dbReference type="Rhea" id="RHEA:11344"/>
        <dbReference type="ChEBI" id="CHEBI:33019"/>
        <dbReference type="ChEBI" id="CHEBI:37563"/>
        <dbReference type="ChEBI" id="CHEBI:60073"/>
        <dbReference type="ChEBI" id="CHEBI:68671"/>
        <dbReference type="EC" id="2.7.7.43"/>
    </reaction>
</comment>
<dbReference type="AlphaFoldDB" id="A0AAW9RH64"/>
<dbReference type="SUPFAM" id="SSF56784">
    <property type="entry name" value="HAD-like"/>
    <property type="match status" value="1"/>
</dbReference>
<dbReference type="InterPro" id="IPR036412">
    <property type="entry name" value="HAD-like_sf"/>
</dbReference>
<comment type="caution">
    <text evidence="15">The sequence shown here is derived from an EMBL/GenBank/DDBJ whole genome shotgun (WGS) entry which is preliminary data.</text>
</comment>
<dbReference type="Gene3D" id="3.40.50.1000">
    <property type="entry name" value="HAD superfamily/HAD-like"/>
    <property type="match status" value="1"/>
</dbReference>
<evidence type="ECO:0000313" key="15">
    <source>
        <dbReference type="EMBL" id="MEJ8568198.1"/>
    </source>
</evidence>
<dbReference type="SFLD" id="SFLDG01136">
    <property type="entry name" value="C1.6:_Phosphoserine_Phosphatas"/>
    <property type="match status" value="1"/>
</dbReference>
<dbReference type="InterPro" id="IPR010023">
    <property type="entry name" value="KdsC_fam"/>
</dbReference>
<keyword evidence="11" id="KW-0479">Metal-binding</keyword>
<protein>
    <recommendedName>
        <fullName evidence="10">3-deoxy-D-manno-octulosonate 8-phosphate phosphatase KdsC</fullName>
        <ecNumber evidence="8">2.7.7.43</ecNumber>
        <ecNumber evidence="9">3.1.3.45</ecNumber>
    </recommendedName>
    <alternativeName>
        <fullName evidence="14">KDO 8-P phosphatase</fullName>
    </alternativeName>
</protein>
<gene>
    <name evidence="15" type="ORF">V3330_11230</name>
</gene>
<evidence type="ECO:0000256" key="10">
    <source>
        <dbReference type="ARBA" id="ARBA00020092"/>
    </source>
</evidence>
<dbReference type="Pfam" id="PF02348">
    <property type="entry name" value="CTP_transf_3"/>
    <property type="match status" value="1"/>
</dbReference>
<dbReference type="InterPro" id="IPR050793">
    <property type="entry name" value="CMP-NeuNAc_synthase"/>
</dbReference>
<dbReference type="Pfam" id="PF08282">
    <property type="entry name" value="Hydrolase_3"/>
    <property type="match status" value="1"/>
</dbReference>
<dbReference type="PANTHER" id="PTHR21485:SF3">
    <property type="entry name" value="N-ACYLNEURAMINATE CYTIDYLYLTRANSFERASE"/>
    <property type="match status" value="1"/>
</dbReference>
<evidence type="ECO:0000256" key="11">
    <source>
        <dbReference type="ARBA" id="ARBA00022723"/>
    </source>
</evidence>
<dbReference type="InterPro" id="IPR003329">
    <property type="entry name" value="Cytidylyl_trans"/>
</dbReference>
<keyword evidence="15" id="KW-0808">Transferase</keyword>
<evidence type="ECO:0000256" key="4">
    <source>
        <dbReference type="ARBA" id="ARBA00005141"/>
    </source>
</evidence>
<dbReference type="EC" id="3.1.3.45" evidence="9"/>
<dbReference type="CDD" id="cd01630">
    <property type="entry name" value="HAD_KDO-like"/>
    <property type="match status" value="1"/>
</dbReference>
<comment type="cofactor">
    <cofactor evidence="3">
        <name>Mg(2+)</name>
        <dbReference type="ChEBI" id="CHEBI:18420"/>
    </cofactor>
</comment>
<dbReference type="GO" id="GO:0008781">
    <property type="term" value="F:N-acylneuraminate cytidylyltransferase activity"/>
    <property type="evidence" value="ECO:0007669"/>
    <property type="project" value="UniProtKB-EC"/>
</dbReference>
<dbReference type="SFLD" id="SFLDG01138">
    <property type="entry name" value="C1.6.2:_Deoxy-d-mannose-octulo"/>
    <property type="match status" value="1"/>
</dbReference>
<keyword evidence="16" id="KW-1185">Reference proteome</keyword>
<evidence type="ECO:0000256" key="9">
    <source>
        <dbReference type="ARBA" id="ARBA00013066"/>
    </source>
</evidence>
<dbReference type="InterPro" id="IPR029044">
    <property type="entry name" value="Nucleotide-diphossugar_trans"/>
</dbReference>
<comment type="similarity">
    <text evidence="6">Belongs to the CMP-NeuNAc synthase family.</text>
</comment>
<dbReference type="NCBIfam" id="TIGR01670">
    <property type="entry name" value="KdsC-phosphatas"/>
    <property type="match status" value="1"/>
</dbReference>
<dbReference type="SUPFAM" id="SSF53448">
    <property type="entry name" value="Nucleotide-diphospho-sugar transferases"/>
    <property type="match status" value="1"/>
</dbReference>
<dbReference type="EC" id="2.7.7.43" evidence="8"/>
<keyword evidence="13" id="KW-0460">Magnesium</keyword>
<comment type="similarity">
    <text evidence="5">Belongs to the KdsC family.</text>
</comment>
<dbReference type="FunFam" id="3.40.50.1000:FF:000029">
    <property type="entry name" value="3-deoxy-D-manno-octulosonate 8-phosphate phosphatase KdsC"/>
    <property type="match status" value="1"/>
</dbReference>
<proteinExistence type="inferred from homology"/>
<evidence type="ECO:0000313" key="16">
    <source>
        <dbReference type="Proteomes" id="UP001359886"/>
    </source>
</evidence>
<evidence type="ECO:0000256" key="14">
    <source>
        <dbReference type="ARBA" id="ARBA00031051"/>
    </source>
</evidence>
<dbReference type="InterPro" id="IPR023214">
    <property type="entry name" value="HAD_sf"/>
</dbReference>
<dbReference type="GO" id="GO:0046872">
    <property type="term" value="F:metal ion binding"/>
    <property type="evidence" value="ECO:0007669"/>
    <property type="project" value="UniProtKB-KW"/>
</dbReference>
<evidence type="ECO:0000256" key="6">
    <source>
        <dbReference type="ARBA" id="ARBA00010726"/>
    </source>
</evidence>
<reference evidence="15 16" key="1">
    <citation type="submission" date="2024-02" db="EMBL/GenBank/DDBJ databases">
        <title>A novel Wenzhouxiangellaceae bacterium, isolated from coastal sediments.</title>
        <authorList>
            <person name="Du Z.-J."/>
            <person name="Ye Y.-Q."/>
            <person name="Zhang X.-Y."/>
        </authorList>
    </citation>
    <scope>NUCLEOTIDE SEQUENCE [LARGE SCALE GENOMIC DNA]</scope>
    <source>
        <strain evidence="15 16">CH-27</strain>
    </source>
</reference>
<dbReference type="Gene3D" id="3.90.550.10">
    <property type="entry name" value="Spore Coat Polysaccharide Biosynthesis Protein SpsA, Chain A"/>
    <property type="match status" value="1"/>
</dbReference>
<evidence type="ECO:0000256" key="12">
    <source>
        <dbReference type="ARBA" id="ARBA00022801"/>
    </source>
</evidence>
<evidence type="ECO:0000256" key="3">
    <source>
        <dbReference type="ARBA" id="ARBA00001946"/>
    </source>
</evidence>
<evidence type="ECO:0000256" key="13">
    <source>
        <dbReference type="ARBA" id="ARBA00022842"/>
    </source>
</evidence>
<keyword evidence="12" id="KW-0378">Hydrolase</keyword>
<keyword evidence="15" id="KW-0548">Nucleotidyltransferase</keyword>
<dbReference type="GO" id="GO:0019143">
    <property type="term" value="F:3-deoxy-manno-octulosonate-8-phosphatase activity"/>
    <property type="evidence" value="ECO:0007669"/>
    <property type="project" value="UniProtKB-EC"/>
</dbReference>
<comment type="subunit">
    <text evidence="7">Homotetramer.</text>
</comment>
<dbReference type="PANTHER" id="PTHR21485">
    <property type="entry name" value="HAD SUPERFAMILY MEMBERS CMAS AND KDSC"/>
    <property type="match status" value="1"/>
</dbReference>
<evidence type="ECO:0000256" key="1">
    <source>
        <dbReference type="ARBA" id="ARBA00000898"/>
    </source>
</evidence>
<accession>A0AAW9RH64</accession>
<sequence length="391" mass="42699">MRWVAYMPLRGGSKSIPGKNVRELSGRPLFAWALGEAVASDCFDAVWVGTDSDDIARAVNREFGEQVAVFRRGPDTCTDEASTESALLEFAAAEAFDVLCTIQATAPLTRADDFRAARAQFEAAAADSLVTATREKRFYWSPAGEPLNYDPVRRPRRQDFAGTLVENGAFYYTRRPVLEELQCRLGGTISVYEMAPETAIEIDEPADWTLIEAMLGQSGRPASPATGIRALVVDVDGTLTDGGMYYGADGEALKKFNTRDAKGLKRLEQAGYRVAVMTQETSEAVHARMRKLEIDDYLPGTVDKLPALEALVGRWGLGLDEVAYVGDDLNDQACLEAVGFACCPADAEEPIRNIAHYVARAPGGGGAVREVCERLLAARGRDQDRDQDRDR</sequence>
<organism evidence="15 16">
    <name type="scientific">Elongatibacter sediminis</name>
    <dbReference type="NCBI Taxonomy" id="3119006"/>
    <lineage>
        <taxon>Bacteria</taxon>
        <taxon>Pseudomonadati</taxon>
        <taxon>Pseudomonadota</taxon>
        <taxon>Gammaproteobacteria</taxon>
        <taxon>Chromatiales</taxon>
        <taxon>Wenzhouxiangellaceae</taxon>
        <taxon>Elongatibacter</taxon>
    </lineage>
</organism>
<dbReference type="SFLD" id="SFLDS00003">
    <property type="entry name" value="Haloacid_Dehalogenase"/>
    <property type="match status" value="1"/>
</dbReference>
<name>A0AAW9RH64_9GAMM</name>
<evidence type="ECO:0000256" key="5">
    <source>
        <dbReference type="ARBA" id="ARBA00005893"/>
    </source>
</evidence>
<comment type="pathway">
    <text evidence="4">Amino-sugar metabolism; N-acetylneuraminate metabolism.</text>
</comment>